<dbReference type="OrthoDB" id="9977642at2"/>
<evidence type="ECO:0000313" key="2">
    <source>
        <dbReference type="Proteomes" id="UP000298225"/>
    </source>
</evidence>
<accession>A0A4Y9KXN1</accession>
<evidence type="ECO:0000313" key="1">
    <source>
        <dbReference type="EMBL" id="TFV34543.1"/>
    </source>
</evidence>
<sequence length="313" mass="33098">MNIGVLPFVASPPIIRSRFDPIFANRDFGIRGLGHEPENDQFQRFLDEGANRQAIIESTLMNIVYTGQLYVRDNCKLIGNGATLTAHPASNIGTTGLHVTDATWAGIGPTGVLIQDLIINGNATARRASGALSGVGQAATVYCVGTKDLVLRRVQSINAAGDGIYIGGNSSTGRLSQRFSVEDCYVEAPGRNCYSVVGTYVGGYRNCVAFNASYGVANGNISYGWDFEPDGPSTLNSGVDCVSCKSMYNQVGFGENLSLGVSTHCNWISCYTEGNSIGFYASGAGFGCRVIGGRVNGNTTNYSTIAEKISGFP</sequence>
<dbReference type="EMBL" id="SPQU01000020">
    <property type="protein sequence ID" value="TFV34543.1"/>
    <property type="molecule type" value="Genomic_DNA"/>
</dbReference>
<dbReference type="Proteomes" id="UP000298225">
    <property type="component" value="Unassembled WGS sequence"/>
</dbReference>
<evidence type="ECO:0008006" key="3">
    <source>
        <dbReference type="Google" id="ProtNLM"/>
    </source>
</evidence>
<dbReference type="RefSeq" id="WP_135171232.1">
    <property type="nucleotide sequence ID" value="NZ_SPQU01000020.1"/>
</dbReference>
<dbReference type="InterPro" id="IPR012334">
    <property type="entry name" value="Pectin_lyas_fold"/>
</dbReference>
<organism evidence="1 2">
    <name type="scientific">Bradyrhizobium frederickii</name>
    <dbReference type="NCBI Taxonomy" id="2560054"/>
    <lineage>
        <taxon>Bacteria</taxon>
        <taxon>Pseudomonadati</taxon>
        <taxon>Pseudomonadota</taxon>
        <taxon>Alphaproteobacteria</taxon>
        <taxon>Hyphomicrobiales</taxon>
        <taxon>Nitrobacteraceae</taxon>
        <taxon>Bradyrhizobium</taxon>
    </lineage>
</organism>
<dbReference type="AlphaFoldDB" id="A0A4Y9KXN1"/>
<dbReference type="Gene3D" id="2.160.20.10">
    <property type="entry name" value="Single-stranded right-handed beta-helix, Pectin lyase-like"/>
    <property type="match status" value="1"/>
</dbReference>
<dbReference type="SUPFAM" id="SSF51126">
    <property type="entry name" value="Pectin lyase-like"/>
    <property type="match status" value="1"/>
</dbReference>
<protein>
    <recommendedName>
        <fullName evidence="3">Right handed beta helix domain-containing protein</fullName>
    </recommendedName>
</protein>
<reference evidence="1 2" key="1">
    <citation type="submission" date="2019-03" db="EMBL/GenBank/DDBJ databases">
        <title>Bradyrhizobium strains diversity isolated from Chamaecrista fasciculata.</title>
        <authorList>
            <person name="Urquiaga M.C.O."/>
            <person name="Hungria M."/>
            <person name="Delamuta J.R.M."/>
        </authorList>
    </citation>
    <scope>NUCLEOTIDE SEQUENCE [LARGE SCALE GENOMIC DNA]</scope>
    <source>
        <strain evidence="1 2">CNPSo 3424</strain>
    </source>
</reference>
<proteinExistence type="predicted"/>
<keyword evidence="2" id="KW-1185">Reference proteome</keyword>
<name>A0A4Y9KXN1_9BRAD</name>
<gene>
    <name evidence="1" type="ORF">E4K66_30725</name>
</gene>
<dbReference type="InterPro" id="IPR011050">
    <property type="entry name" value="Pectin_lyase_fold/virulence"/>
</dbReference>
<comment type="caution">
    <text evidence="1">The sequence shown here is derived from an EMBL/GenBank/DDBJ whole genome shotgun (WGS) entry which is preliminary data.</text>
</comment>